<gene>
    <name evidence="2" type="ORF">E2R66_16640</name>
</gene>
<evidence type="ECO:0000313" key="2">
    <source>
        <dbReference type="EMBL" id="TFF36170.1"/>
    </source>
</evidence>
<feature type="compositionally biased region" description="Basic and acidic residues" evidence="1">
    <location>
        <begin position="184"/>
        <end position="201"/>
    </location>
</feature>
<accession>A0A4Y8SC57</accession>
<evidence type="ECO:0000313" key="3">
    <source>
        <dbReference type="Proteomes" id="UP000297540"/>
    </source>
</evidence>
<feature type="region of interest" description="Disordered" evidence="1">
    <location>
        <begin position="114"/>
        <end position="215"/>
    </location>
</feature>
<reference evidence="2 3" key="1">
    <citation type="journal article" date="2017" name="Int. J. Syst. Evol. Microbiol.">
        <title>Mucilaginibacterpsychrotolerans sp. nov., isolated from peatlands.</title>
        <authorList>
            <person name="Deng Y."/>
            <person name="Shen L."/>
            <person name="Xu B."/>
            <person name="Liu Y."/>
            <person name="Gu Z."/>
            <person name="Liu H."/>
            <person name="Zhou Y."/>
        </authorList>
    </citation>
    <scope>NUCLEOTIDE SEQUENCE [LARGE SCALE GENOMIC DNA]</scope>
    <source>
        <strain evidence="2 3">NH7-4</strain>
    </source>
</reference>
<dbReference type="AlphaFoldDB" id="A0A4Y8SC57"/>
<feature type="region of interest" description="Disordered" evidence="1">
    <location>
        <begin position="40"/>
        <end position="67"/>
    </location>
</feature>
<proteinExistence type="predicted"/>
<sequence>MDNKNDHEPLLPPQFSHLENDLREAQAQLDDIDAWMEGIPKDKGLKPDYNLTDYNPPGTSKPTPDRAGMVKQLEDRKTVIRQGFNEKLEKNLVNTDPKTAKNVREAVEINLSDSKFRKMDRGQVKEQQTGTKSPQLSEDFMNKTLANYRVAKANPAPAQDASKNVDPKNLPASDRFMQSLNYTKELDQADASPDKTPDKSDAPVPEMDDTDLDKD</sequence>
<feature type="compositionally biased region" description="Basic and acidic residues" evidence="1">
    <location>
        <begin position="114"/>
        <end position="124"/>
    </location>
</feature>
<feature type="compositionally biased region" description="Polar residues" evidence="1">
    <location>
        <begin position="125"/>
        <end position="136"/>
    </location>
</feature>
<evidence type="ECO:0000256" key="1">
    <source>
        <dbReference type="SAM" id="MobiDB-lite"/>
    </source>
</evidence>
<dbReference type="Proteomes" id="UP000297540">
    <property type="component" value="Unassembled WGS sequence"/>
</dbReference>
<protein>
    <submittedName>
        <fullName evidence="2">Uncharacterized protein</fullName>
    </submittedName>
</protein>
<comment type="caution">
    <text evidence="2">The sequence shown here is derived from an EMBL/GenBank/DDBJ whole genome shotgun (WGS) entry which is preliminary data.</text>
</comment>
<feature type="compositionally biased region" description="Acidic residues" evidence="1">
    <location>
        <begin position="206"/>
        <end position="215"/>
    </location>
</feature>
<keyword evidence="3" id="KW-1185">Reference proteome</keyword>
<dbReference type="EMBL" id="SOZE01000017">
    <property type="protein sequence ID" value="TFF36170.1"/>
    <property type="molecule type" value="Genomic_DNA"/>
</dbReference>
<organism evidence="2 3">
    <name type="scientific">Mucilaginibacter psychrotolerans</name>
    <dbReference type="NCBI Taxonomy" id="1524096"/>
    <lineage>
        <taxon>Bacteria</taxon>
        <taxon>Pseudomonadati</taxon>
        <taxon>Bacteroidota</taxon>
        <taxon>Sphingobacteriia</taxon>
        <taxon>Sphingobacteriales</taxon>
        <taxon>Sphingobacteriaceae</taxon>
        <taxon>Mucilaginibacter</taxon>
    </lineage>
</organism>
<dbReference type="OrthoDB" id="947199at2"/>
<name>A0A4Y8SC57_9SPHI</name>
<dbReference type="RefSeq" id="WP_133232550.1">
    <property type="nucleotide sequence ID" value="NZ_SOZE01000017.1"/>
</dbReference>